<organism evidence="2 3">
    <name type="scientific">Arthrobotrys conoides</name>
    <dbReference type="NCBI Taxonomy" id="74498"/>
    <lineage>
        <taxon>Eukaryota</taxon>
        <taxon>Fungi</taxon>
        <taxon>Dikarya</taxon>
        <taxon>Ascomycota</taxon>
        <taxon>Pezizomycotina</taxon>
        <taxon>Orbiliomycetes</taxon>
        <taxon>Orbiliales</taxon>
        <taxon>Orbiliaceae</taxon>
        <taxon>Arthrobotrys</taxon>
    </lineage>
</organism>
<accession>A0AAN8NXN5</accession>
<feature type="compositionally biased region" description="Basic residues" evidence="1">
    <location>
        <begin position="85"/>
        <end position="95"/>
    </location>
</feature>
<evidence type="ECO:0000256" key="1">
    <source>
        <dbReference type="SAM" id="MobiDB-lite"/>
    </source>
</evidence>
<dbReference type="EMBL" id="JAVHJM010000001">
    <property type="protein sequence ID" value="KAK6521195.1"/>
    <property type="molecule type" value="Genomic_DNA"/>
</dbReference>
<sequence length="186" mass="20582">MPVKWTAENDHLLLLTLLETHSVKIDGEKIRAAWPLNGSEIPTARAIRERITKIRSLAGSNLNSPAKAPASHVNNGVKKEASNSPKKRGRPRKIKATADQDDEEVTSQSFNSCSPDQSFASTIQDSAEVTPSPTPRKRRAVRVKTEKRLKLDSDLSDIIDLESSGDDFVPTKAEFEEDEDDEYLGD</sequence>
<proteinExistence type="predicted"/>
<dbReference type="Proteomes" id="UP001307849">
    <property type="component" value="Unassembled WGS sequence"/>
</dbReference>
<evidence type="ECO:0000313" key="2">
    <source>
        <dbReference type="EMBL" id="KAK6521195.1"/>
    </source>
</evidence>
<feature type="region of interest" description="Disordered" evidence="1">
    <location>
        <begin position="58"/>
        <end position="144"/>
    </location>
</feature>
<feature type="compositionally biased region" description="Polar residues" evidence="1">
    <location>
        <begin position="106"/>
        <end position="131"/>
    </location>
</feature>
<feature type="region of interest" description="Disordered" evidence="1">
    <location>
        <begin position="161"/>
        <end position="186"/>
    </location>
</feature>
<keyword evidence="3" id="KW-1185">Reference proteome</keyword>
<comment type="caution">
    <text evidence="2">The sequence shown here is derived from an EMBL/GenBank/DDBJ whole genome shotgun (WGS) entry which is preliminary data.</text>
</comment>
<evidence type="ECO:0000313" key="3">
    <source>
        <dbReference type="Proteomes" id="UP001307849"/>
    </source>
</evidence>
<feature type="compositionally biased region" description="Acidic residues" evidence="1">
    <location>
        <begin position="175"/>
        <end position="186"/>
    </location>
</feature>
<reference evidence="2 3" key="1">
    <citation type="submission" date="2019-10" db="EMBL/GenBank/DDBJ databases">
        <authorList>
            <person name="Palmer J.M."/>
        </authorList>
    </citation>
    <scope>NUCLEOTIDE SEQUENCE [LARGE SCALE GENOMIC DNA]</scope>
    <source>
        <strain evidence="2 3">TWF506</strain>
    </source>
</reference>
<dbReference type="AlphaFoldDB" id="A0AAN8NXN5"/>
<gene>
    <name evidence="2" type="ORF">TWF506_001420</name>
</gene>
<protein>
    <submittedName>
        <fullName evidence="2">Uncharacterized protein</fullName>
    </submittedName>
</protein>
<name>A0AAN8NXN5_9PEZI</name>